<organism evidence="2 3">
    <name type="scientific">Marinifilum flexuosum</name>
    <dbReference type="NCBI Taxonomy" id="1117708"/>
    <lineage>
        <taxon>Bacteria</taxon>
        <taxon>Pseudomonadati</taxon>
        <taxon>Bacteroidota</taxon>
        <taxon>Bacteroidia</taxon>
        <taxon>Marinilabiliales</taxon>
        <taxon>Marinifilaceae</taxon>
    </lineage>
</organism>
<keyword evidence="3" id="KW-1185">Reference proteome</keyword>
<dbReference type="Proteomes" id="UP000284531">
    <property type="component" value="Unassembled WGS sequence"/>
</dbReference>
<gene>
    <name evidence="2" type="ORF">BXY64_4164</name>
</gene>
<dbReference type="RefSeq" id="WP_120241831.1">
    <property type="nucleotide sequence ID" value="NZ_RAPQ01000014.1"/>
</dbReference>
<dbReference type="AlphaFoldDB" id="A0A419WGV1"/>
<proteinExistence type="predicted"/>
<accession>A0A419WGV1</accession>
<comment type="caution">
    <text evidence="2">The sequence shown here is derived from an EMBL/GenBank/DDBJ whole genome shotgun (WGS) entry which is preliminary data.</text>
</comment>
<keyword evidence="1" id="KW-1133">Transmembrane helix</keyword>
<keyword evidence="1" id="KW-0812">Transmembrane</keyword>
<feature type="transmembrane region" description="Helical" evidence="1">
    <location>
        <begin position="75"/>
        <end position="98"/>
    </location>
</feature>
<evidence type="ECO:0000313" key="2">
    <source>
        <dbReference type="EMBL" id="RKD94576.1"/>
    </source>
</evidence>
<evidence type="ECO:0000313" key="3">
    <source>
        <dbReference type="Proteomes" id="UP000284531"/>
    </source>
</evidence>
<feature type="transmembrane region" description="Helical" evidence="1">
    <location>
        <begin position="12"/>
        <end position="30"/>
    </location>
</feature>
<reference evidence="2 3" key="1">
    <citation type="submission" date="2018-09" db="EMBL/GenBank/DDBJ databases">
        <title>Genomic Encyclopedia of Archaeal and Bacterial Type Strains, Phase II (KMG-II): from individual species to whole genera.</title>
        <authorList>
            <person name="Goeker M."/>
        </authorList>
    </citation>
    <scope>NUCLEOTIDE SEQUENCE [LARGE SCALE GENOMIC DNA]</scope>
    <source>
        <strain evidence="2 3">DSM 21950</strain>
    </source>
</reference>
<dbReference type="EMBL" id="RAPQ01000014">
    <property type="protein sequence ID" value="RKD94576.1"/>
    <property type="molecule type" value="Genomic_DNA"/>
</dbReference>
<dbReference type="OrthoDB" id="9917689at2"/>
<name>A0A419WGV1_9BACT</name>
<keyword evidence="1" id="KW-0472">Membrane</keyword>
<protein>
    <submittedName>
        <fullName evidence="2">Uncharacterized protein</fullName>
    </submittedName>
</protein>
<evidence type="ECO:0000256" key="1">
    <source>
        <dbReference type="SAM" id="Phobius"/>
    </source>
</evidence>
<feature type="transmembrane region" description="Helical" evidence="1">
    <location>
        <begin position="50"/>
        <end position="68"/>
    </location>
</feature>
<sequence length="107" mass="12446">MSKLLKVLNKYIILLIISSLFVIPWIYVNVFILDSLDRATYDLLQSIPNFVNYLIRLIVIVLLIVDFRKENLKHVVLACVAALFYPLLGVVVFALLMLEKEKVIRRK</sequence>